<dbReference type="Gramene" id="GBG92058">
    <property type="protein sequence ID" value="GBG92058"/>
    <property type="gene ID" value="CBR_g54313"/>
</dbReference>
<accession>A0A388MBW3</accession>
<feature type="compositionally biased region" description="Basic and acidic residues" evidence="1">
    <location>
        <begin position="292"/>
        <end position="304"/>
    </location>
</feature>
<evidence type="ECO:0008006" key="4">
    <source>
        <dbReference type="Google" id="ProtNLM"/>
    </source>
</evidence>
<dbReference type="GO" id="GO:0042796">
    <property type="term" value="P:snRNA transcription by RNA polymerase III"/>
    <property type="evidence" value="ECO:0007669"/>
    <property type="project" value="TreeGrafter"/>
</dbReference>
<organism evidence="2 3">
    <name type="scientific">Chara braunii</name>
    <name type="common">Braun's stonewort</name>
    <dbReference type="NCBI Taxonomy" id="69332"/>
    <lineage>
        <taxon>Eukaryota</taxon>
        <taxon>Viridiplantae</taxon>
        <taxon>Streptophyta</taxon>
        <taxon>Charophyceae</taxon>
        <taxon>Charales</taxon>
        <taxon>Characeae</taxon>
        <taxon>Chara</taxon>
    </lineage>
</organism>
<sequence>MDKTDDMGKPGYILDMEDLLADFEKEASLQFADFKDVWRKRRFSFIHEGNPKGMPSEAYLQSLYGTALKNLAPGASLFMRLGVLFAIYTLHGTQICNPLVLVYISLEEMRQLQRLADELRVREAFDGLFVLKRMVSEKLFLYGAVCSLPKEPATGPLGSRAPPPPASESGPASRSRSGSAARAPAEDGGLNHLLATARERLLKDVFVDEHLCSVNTVDDLELVEARQVWKDYSASMEQLFGTCFVTRGEAKEDFGKRLIERAEAFEKRKADLLATGATTATPTTTEGGGAADSRKEGKQPHPTG</sequence>
<keyword evidence="3" id="KW-1185">Reference proteome</keyword>
<dbReference type="EMBL" id="BFEA01000994">
    <property type="protein sequence ID" value="GBG92058.1"/>
    <property type="molecule type" value="Genomic_DNA"/>
</dbReference>
<dbReference type="GO" id="GO:0019185">
    <property type="term" value="C:snRNA-activating protein complex"/>
    <property type="evidence" value="ECO:0007669"/>
    <property type="project" value="TreeGrafter"/>
</dbReference>
<feature type="compositionally biased region" description="Low complexity" evidence="1">
    <location>
        <begin position="274"/>
        <end position="285"/>
    </location>
</feature>
<dbReference type="GO" id="GO:0043565">
    <property type="term" value="F:sequence-specific DNA binding"/>
    <property type="evidence" value="ECO:0007669"/>
    <property type="project" value="TreeGrafter"/>
</dbReference>
<evidence type="ECO:0000313" key="3">
    <source>
        <dbReference type="Proteomes" id="UP000265515"/>
    </source>
</evidence>
<dbReference type="GO" id="GO:0042795">
    <property type="term" value="P:snRNA transcription by RNA polymerase II"/>
    <property type="evidence" value="ECO:0007669"/>
    <property type="project" value="TreeGrafter"/>
</dbReference>
<feature type="compositionally biased region" description="Low complexity" evidence="1">
    <location>
        <begin position="167"/>
        <end position="183"/>
    </location>
</feature>
<dbReference type="PANTHER" id="PTHR15131">
    <property type="entry name" value="SMALL NUCLEAR RNA ACTIVATING COMPLEX, POLYPEPTIDE 1"/>
    <property type="match status" value="1"/>
</dbReference>
<dbReference type="AlphaFoldDB" id="A0A388MBW3"/>
<proteinExistence type="predicted"/>
<comment type="caution">
    <text evidence="2">The sequence shown here is derived from an EMBL/GenBank/DDBJ whole genome shotgun (WGS) entry which is preliminary data.</text>
</comment>
<dbReference type="OrthoDB" id="20127at2759"/>
<gene>
    <name evidence="2" type="ORF">CBR_g54313</name>
</gene>
<dbReference type="Proteomes" id="UP000265515">
    <property type="component" value="Unassembled WGS sequence"/>
</dbReference>
<evidence type="ECO:0000256" key="1">
    <source>
        <dbReference type="SAM" id="MobiDB-lite"/>
    </source>
</evidence>
<dbReference type="InterPro" id="IPR019188">
    <property type="entry name" value="SNAPC1"/>
</dbReference>
<protein>
    <recommendedName>
        <fullName evidence="4">snRNA-activating protein complex subunit 1</fullName>
    </recommendedName>
</protein>
<feature type="region of interest" description="Disordered" evidence="1">
    <location>
        <begin position="153"/>
        <end position="186"/>
    </location>
</feature>
<feature type="region of interest" description="Disordered" evidence="1">
    <location>
        <begin position="271"/>
        <end position="304"/>
    </location>
</feature>
<dbReference type="Pfam" id="PF09808">
    <property type="entry name" value="SNAPC1"/>
    <property type="match status" value="1"/>
</dbReference>
<evidence type="ECO:0000313" key="2">
    <source>
        <dbReference type="EMBL" id="GBG92058.1"/>
    </source>
</evidence>
<reference evidence="2 3" key="1">
    <citation type="journal article" date="2018" name="Cell">
        <title>The Chara Genome: Secondary Complexity and Implications for Plant Terrestrialization.</title>
        <authorList>
            <person name="Nishiyama T."/>
            <person name="Sakayama H."/>
            <person name="Vries J.D."/>
            <person name="Buschmann H."/>
            <person name="Saint-Marcoux D."/>
            <person name="Ullrich K.K."/>
            <person name="Haas F.B."/>
            <person name="Vanderstraeten L."/>
            <person name="Becker D."/>
            <person name="Lang D."/>
            <person name="Vosolsobe S."/>
            <person name="Rombauts S."/>
            <person name="Wilhelmsson P.K.I."/>
            <person name="Janitza P."/>
            <person name="Kern R."/>
            <person name="Heyl A."/>
            <person name="Rumpler F."/>
            <person name="Villalobos L.I.A.C."/>
            <person name="Clay J.M."/>
            <person name="Skokan R."/>
            <person name="Toyoda A."/>
            <person name="Suzuki Y."/>
            <person name="Kagoshima H."/>
            <person name="Schijlen E."/>
            <person name="Tajeshwar N."/>
            <person name="Catarino B."/>
            <person name="Hetherington A.J."/>
            <person name="Saltykova A."/>
            <person name="Bonnot C."/>
            <person name="Breuninger H."/>
            <person name="Symeonidi A."/>
            <person name="Radhakrishnan G.V."/>
            <person name="Van Nieuwerburgh F."/>
            <person name="Deforce D."/>
            <person name="Chang C."/>
            <person name="Karol K.G."/>
            <person name="Hedrich R."/>
            <person name="Ulvskov P."/>
            <person name="Glockner G."/>
            <person name="Delwiche C.F."/>
            <person name="Petrasek J."/>
            <person name="Van de Peer Y."/>
            <person name="Friml J."/>
            <person name="Beilby M."/>
            <person name="Dolan L."/>
            <person name="Kohara Y."/>
            <person name="Sugano S."/>
            <person name="Fujiyama A."/>
            <person name="Delaux P.-M."/>
            <person name="Quint M."/>
            <person name="TheiBen G."/>
            <person name="Hagemann M."/>
            <person name="Harholt J."/>
            <person name="Dunand C."/>
            <person name="Zachgo S."/>
            <person name="Langdale J."/>
            <person name="Maumus F."/>
            <person name="Straeten D.V.D."/>
            <person name="Gould S.B."/>
            <person name="Rensing S.A."/>
        </authorList>
    </citation>
    <scope>NUCLEOTIDE SEQUENCE [LARGE SCALE GENOMIC DNA]</scope>
    <source>
        <strain evidence="2 3">S276</strain>
    </source>
</reference>
<name>A0A388MBW3_CHABU</name>
<dbReference type="PANTHER" id="PTHR15131:SF3">
    <property type="entry name" value="SNRNA-ACTIVATING PROTEIN COMPLEX SUBUNIT 1"/>
    <property type="match status" value="1"/>
</dbReference>